<dbReference type="Pfam" id="PF12974">
    <property type="entry name" value="Phosphonate-bd"/>
    <property type="match status" value="1"/>
</dbReference>
<sequence length="262" mass="29105">MRGVSYLSPNLLWLYRAVGDYLGRRLGCSVDVVQGADDPLTDSELVGDRWDLLFLCGLPLMRYAQRVPHQLRPLVAPVMGQARYGGQPVYFSDVVVRRDRPLHTWDDLAQTVFCYNDRGSHSGYSRMGYELHQRALDWGFFKQKLESGSHLRSLDAILTGQADCAAIDSTVLDQALRDDPVLSQKIRIITSLGPSPMPSIAIAQRLGQDMMQTWQAALLQPDATLQQQLAQAGIQRFAAVDYGTYEPVLAMYEGSKGVGGEV</sequence>
<dbReference type="SUPFAM" id="SSF53850">
    <property type="entry name" value="Periplasmic binding protein-like II"/>
    <property type="match status" value="1"/>
</dbReference>
<keyword evidence="2" id="KW-1185">Reference proteome</keyword>
<organism evidence="1 2">
    <name type="scientific">Leptolyngbya subtilissima DQ-A4</name>
    <dbReference type="NCBI Taxonomy" id="2933933"/>
    <lineage>
        <taxon>Bacteria</taxon>
        <taxon>Bacillati</taxon>
        <taxon>Cyanobacteriota</taxon>
        <taxon>Cyanophyceae</taxon>
        <taxon>Leptolyngbyales</taxon>
        <taxon>Leptolyngbyaceae</taxon>
        <taxon>Leptolyngbya group</taxon>
        <taxon>Leptolyngbya</taxon>
    </lineage>
</organism>
<reference evidence="1 2" key="1">
    <citation type="submission" date="2022-04" db="EMBL/GenBank/DDBJ databases">
        <title>Positive selection, recombination, and allopatry shape intraspecific diversity of widespread and dominant cyanobacteria.</title>
        <authorList>
            <person name="Wei J."/>
            <person name="Shu W."/>
            <person name="Hu C."/>
        </authorList>
    </citation>
    <scope>NUCLEOTIDE SEQUENCE [LARGE SCALE GENOMIC DNA]</scope>
    <source>
        <strain evidence="1 2">DQ-A4</strain>
    </source>
</reference>
<dbReference type="Gene3D" id="3.40.190.10">
    <property type="entry name" value="Periplasmic binding protein-like II"/>
    <property type="match status" value="2"/>
</dbReference>
<protein>
    <submittedName>
        <fullName evidence="1">PhnD/SsuA/transferrin family substrate-binding protein</fullName>
    </submittedName>
</protein>
<dbReference type="Proteomes" id="UP001482513">
    <property type="component" value="Unassembled WGS sequence"/>
</dbReference>
<name>A0ABV0K1B4_9CYAN</name>
<evidence type="ECO:0000313" key="1">
    <source>
        <dbReference type="EMBL" id="MEP0945723.1"/>
    </source>
</evidence>
<gene>
    <name evidence="1" type="ORF">NC992_02455</name>
</gene>
<accession>A0ABV0K1B4</accession>
<comment type="caution">
    <text evidence="1">The sequence shown here is derived from an EMBL/GenBank/DDBJ whole genome shotgun (WGS) entry which is preliminary data.</text>
</comment>
<dbReference type="EMBL" id="JAMPKX010000001">
    <property type="protein sequence ID" value="MEP0945723.1"/>
    <property type="molecule type" value="Genomic_DNA"/>
</dbReference>
<proteinExistence type="predicted"/>
<evidence type="ECO:0000313" key="2">
    <source>
        <dbReference type="Proteomes" id="UP001482513"/>
    </source>
</evidence>
<dbReference type="PANTHER" id="PTHR35841:SF1">
    <property type="entry name" value="PHOSPHONATES-BINDING PERIPLASMIC PROTEIN"/>
    <property type="match status" value="1"/>
</dbReference>
<dbReference type="RefSeq" id="WP_190698926.1">
    <property type="nucleotide sequence ID" value="NZ_JAMPKX010000001.1"/>
</dbReference>
<dbReference type="PANTHER" id="PTHR35841">
    <property type="entry name" value="PHOSPHONATES-BINDING PERIPLASMIC PROTEIN"/>
    <property type="match status" value="1"/>
</dbReference>